<dbReference type="Gene3D" id="1.10.10.10">
    <property type="entry name" value="Winged helix-like DNA-binding domain superfamily/Winged helix DNA-binding domain"/>
    <property type="match status" value="1"/>
</dbReference>
<dbReference type="Gene3D" id="1.25.40.10">
    <property type="entry name" value="Tetratricopeptide repeat domain"/>
    <property type="match status" value="1"/>
</dbReference>
<organism evidence="4 5">
    <name type="scientific">Rhizobium herbae</name>
    <dbReference type="NCBI Taxonomy" id="508661"/>
    <lineage>
        <taxon>Bacteria</taxon>
        <taxon>Pseudomonadati</taxon>
        <taxon>Pseudomonadota</taxon>
        <taxon>Alphaproteobacteria</taxon>
        <taxon>Hyphomicrobiales</taxon>
        <taxon>Rhizobiaceae</taxon>
        <taxon>Rhizobium/Agrobacterium group</taxon>
        <taxon>Rhizobium</taxon>
    </lineage>
</organism>
<dbReference type="CDD" id="cd00383">
    <property type="entry name" value="trans_reg_C"/>
    <property type="match status" value="1"/>
</dbReference>
<evidence type="ECO:0000256" key="2">
    <source>
        <dbReference type="PROSITE-ProRule" id="PRU01091"/>
    </source>
</evidence>
<dbReference type="SMART" id="SM00862">
    <property type="entry name" value="Trans_reg_C"/>
    <property type="match status" value="1"/>
</dbReference>
<dbReference type="PROSITE" id="PS51755">
    <property type="entry name" value="OMPR_PHOB"/>
    <property type="match status" value="1"/>
</dbReference>
<dbReference type="InterPro" id="IPR011990">
    <property type="entry name" value="TPR-like_helical_dom_sf"/>
</dbReference>
<evidence type="ECO:0000313" key="5">
    <source>
        <dbReference type="Proteomes" id="UP000823786"/>
    </source>
</evidence>
<proteinExistence type="predicted"/>
<dbReference type="EMBL" id="JAGGJV010000006">
    <property type="protein sequence ID" value="MBP1860291.1"/>
    <property type="molecule type" value="Genomic_DNA"/>
</dbReference>
<dbReference type="InterPro" id="IPR001867">
    <property type="entry name" value="OmpR/PhoB-type_DNA-bd"/>
</dbReference>
<feature type="DNA-binding region" description="OmpR/PhoB-type" evidence="2">
    <location>
        <begin position="3"/>
        <end position="101"/>
    </location>
</feature>
<evidence type="ECO:0000256" key="1">
    <source>
        <dbReference type="ARBA" id="ARBA00023125"/>
    </source>
</evidence>
<evidence type="ECO:0000259" key="3">
    <source>
        <dbReference type="PROSITE" id="PS51755"/>
    </source>
</evidence>
<dbReference type="PANTHER" id="PTHR12558">
    <property type="entry name" value="CELL DIVISION CYCLE 16,23,27"/>
    <property type="match status" value="1"/>
</dbReference>
<dbReference type="Pfam" id="PF00486">
    <property type="entry name" value="Trans_reg_C"/>
    <property type="match status" value="1"/>
</dbReference>
<name>A0ABS4EQR6_9HYPH</name>
<accession>A0ABS4EQR6</accession>
<dbReference type="Proteomes" id="UP000823786">
    <property type="component" value="Unassembled WGS sequence"/>
</dbReference>
<comment type="caution">
    <text evidence="4">The sequence shown here is derived from an EMBL/GenBank/DDBJ whole genome shotgun (WGS) entry which is preliminary data.</text>
</comment>
<sequence length="508" mass="54889">MERTEHTFGTFTLAADRSILLRGSSAAALGQKGTALLKALVEAKGEVVTKDALMAAAWGNATVEEGNLTVQIAALRKAIVGLGAGGEFIMTVPRIGYRLLSSQEISGETHAAIPRLALASFRNLSADPEQDYFAAGISADIIAGLSRFRSFAVIRLPQSIDVSPEPEKAAGAGDLGVRYLLGGSIRKVGNRIRIIAQLVEVPEGRHLWAQTYDGILDDIFDFQDRITENVVGVIEPHVQQAEMERARRERPDSVAAYDIYLRALDGITSESEAGNAEAYALLQEGLAHEPDNALLLSHAAWALEHRTAMGWPALGSDDREMCNLYVRRALEHARGDAMVMAHCGIALLQTTREYDWAIRVLNAAVEANPNNLMVVARAGVGHLHCGDLQTALKLFHRANCLSPGENGAHLPLCGIAHVHIQLGEDEEALLWAGRALASNPRFDPIYWMLVTANARLGRMDEAARCLDDLRRISPGVTISRIRAGQPGMDPSRLAPILAALKLLGLPEG</sequence>
<gene>
    <name evidence="4" type="ORF">J2Z75_003812</name>
</gene>
<keyword evidence="5" id="KW-1185">Reference proteome</keyword>
<reference evidence="4 5" key="1">
    <citation type="submission" date="2021-03" db="EMBL/GenBank/DDBJ databases">
        <title>Genomic Encyclopedia of Type Strains, Phase IV (KMG-IV): sequencing the most valuable type-strain genomes for metagenomic binning, comparative biology and taxonomic classification.</title>
        <authorList>
            <person name="Goeker M."/>
        </authorList>
    </citation>
    <scope>NUCLEOTIDE SEQUENCE [LARGE SCALE GENOMIC DNA]</scope>
    <source>
        <strain evidence="4 5">DSM 26427</strain>
    </source>
</reference>
<protein>
    <submittedName>
        <fullName evidence="4">TolB-like protein/Flp pilus assembly protein TadD</fullName>
    </submittedName>
</protein>
<feature type="domain" description="OmpR/PhoB-type" evidence="3">
    <location>
        <begin position="3"/>
        <end position="101"/>
    </location>
</feature>
<dbReference type="InterPro" id="IPR036388">
    <property type="entry name" value="WH-like_DNA-bd_sf"/>
</dbReference>
<dbReference type="RefSeq" id="WP_209854263.1">
    <property type="nucleotide sequence ID" value="NZ_JAGGJV010000006.1"/>
</dbReference>
<dbReference type="SUPFAM" id="SSF46894">
    <property type="entry name" value="C-terminal effector domain of the bipartite response regulators"/>
    <property type="match status" value="1"/>
</dbReference>
<dbReference type="PANTHER" id="PTHR12558:SF13">
    <property type="entry name" value="CELL DIVISION CYCLE PROTEIN 27 HOMOLOG"/>
    <property type="match status" value="1"/>
</dbReference>
<keyword evidence="1 2" id="KW-0238">DNA-binding</keyword>
<dbReference type="SUPFAM" id="SSF48452">
    <property type="entry name" value="TPR-like"/>
    <property type="match status" value="1"/>
</dbReference>
<dbReference type="InterPro" id="IPR016032">
    <property type="entry name" value="Sig_transdc_resp-reg_C-effctor"/>
</dbReference>
<evidence type="ECO:0000313" key="4">
    <source>
        <dbReference type="EMBL" id="MBP1860291.1"/>
    </source>
</evidence>